<evidence type="ECO:0000256" key="1">
    <source>
        <dbReference type="ARBA" id="ARBA00022603"/>
    </source>
</evidence>
<protein>
    <recommendedName>
        <fullName evidence="8">Cytosine-specific methyltransferase</fullName>
        <ecNumber evidence="8">2.1.1.37</ecNumber>
    </recommendedName>
</protein>
<dbReference type="PANTHER" id="PTHR46098">
    <property type="entry name" value="TRNA (CYTOSINE(38)-C(5))-METHYLTRANSFERASE"/>
    <property type="match status" value="1"/>
</dbReference>
<evidence type="ECO:0000256" key="8">
    <source>
        <dbReference type="RuleBase" id="RU000417"/>
    </source>
</evidence>
<reference evidence="9" key="1">
    <citation type="submission" date="2018-01" db="EMBL/GenBank/DDBJ databases">
        <authorList>
            <person name="Clerissi C."/>
        </authorList>
    </citation>
    <scope>NUCLEOTIDE SEQUENCE</scope>
    <source>
        <strain evidence="9">Cupriavidus taiwanensis STM 3521</strain>
    </source>
</reference>
<dbReference type="PANTHER" id="PTHR46098:SF1">
    <property type="entry name" value="TRNA (CYTOSINE(38)-C(5))-METHYLTRANSFERASE"/>
    <property type="match status" value="1"/>
</dbReference>
<comment type="similarity">
    <text evidence="6 7">Belongs to the class I-like SAM-binding methyltransferase superfamily. C5-methyltransferase family.</text>
</comment>
<proteinExistence type="inferred from homology"/>
<keyword evidence="3 6" id="KW-0949">S-adenosyl-L-methionine</keyword>
<evidence type="ECO:0000313" key="9">
    <source>
        <dbReference type="EMBL" id="SOY39729.1"/>
    </source>
</evidence>
<accession>A0A375B824</accession>
<name>A0A375B824_9BURK</name>
<dbReference type="NCBIfam" id="TIGR00675">
    <property type="entry name" value="dcm"/>
    <property type="match status" value="1"/>
</dbReference>
<dbReference type="InterPro" id="IPR029063">
    <property type="entry name" value="SAM-dependent_MTases_sf"/>
</dbReference>
<comment type="caution">
    <text evidence="9">The sequence shown here is derived from an EMBL/GenBank/DDBJ whole genome shotgun (WGS) entry which is preliminary data.</text>
</comment>
<dbReference type="RefSeq" id="WP_116335760.1">
    <property type="nucleotide sequence ID" value="NZ_LT976856.1"/>
</dbReference>
<evidence type="ECO:0000256" key="2">
    <source>
        <dbReference type="ARBA" id="ARBA00022679"/>
    </source>
</evidence>
<evidence type="ECO:0000256" key="3">
    <source>
        <dbReference type="ARBA" id="ARBA00022691"/>
    </source>
</evidence>
<dbReference type="InterPro" id="IPR050750">
    <property type="entry name" value="C5-MTase"/>
</dbReference>
<dbReference type="PROSITE" id="PS00094">
    <property type="entry name" value="C5_MTASE_1"/>
    <property type="match status" value="1"/>
</dbReference>
<evidence type="ECO:0000256" key="6">
    <source>
        <dbReference type="PROSITE-ProRule" id="PRU01016"/>
    </source>
</evidence>
<comment type="catalytic activity">
    <reaction evidence="5 8">
        <text>a 2'-deoxycytidine in DNA + S-adenosyl-L-methionine = a 5-methyl-2'-deoxycytidine in DNA + S-adenosyl-L-homocysteine + H(+)</text>
        <dbReference type="Rhea" id="RHEA:13681"/>
        <dbReference type="Rhea" id="RHEA-COMP:11369"/>
        <dbReference type="Rhea" id="RHEA-COMP:11370"/>
        <dbReference type="ChEBI" id="CHEBI:15378"/>
        <dbReference type="ChEBI" id="CHEBI:57856"/>
        <dbReference type="ChEBI" id="CHEBI:59789"/>
        <dbReference type="ChEBI" id="CHEBI:85452"/>
        <dbReference type="ChEBI" id="CHEBI:85454"/>
        <dbReference type="EC" id="2.1.1.37"/>
    </reaction>
</comment>
<dbReference type="PROSITE" id="PS51679">
    <property type="entry name" value="SAM_MT_C5"/>
    <property type="match status" value="1"/>
</dbReference>
<dbReference type="Pfam" id="PF00145">
    <property type="entry name" value="DNA_methylase"/>
    <property type="match status" value="1"/>
</dbReference>
<dbReference type="EMBL" id="OFSP01000001">
    <property type="protein sequence ID" value="SOY39729.1"/>
    <property type="molecule type" value="Genomic_DNA"/>
</dbReference>
<dbReference type="Gene3D" id="3.90.120.10">
    <property type="entry name" value="DNA Methylase, subunit A, domain 2"/>
    <property type="match status" value="1"/>
</dbReference>
<sequence>MNSFRFIDLFAGLGGFHIALERLGGRCVFAAEWKEHLRDLYEVNFGLRPAGDIEDVNPEAIPDHDVLTAGFPCQPFSKAGEQKGFECTEQGNLFFNVEAIIRAKQPKYFILENVPNLLNHDQGRTWQHIQNLLGPRGLGYDIRATRYSPHEFGIPQIRERVYIVGSKKKLDGFQWPAPLNVETTIESVLDRSPADAKQLSSQVQDCLVQWNKFVKQSPKSLQLPSFPLWSMEWGADYPFEETTPFAVKTTKGTRGLCKYRGSHGQSLRELSGEDRWMALPSHARTEQLEFPKWKKDFIRQNRLFYVENQAWIDAWLPNILRFPSSLQKFEWNVHGEKRDIWNYVLQFRASGVRVKRRNTAPSLIAMTDTQVPIIGWERRYMTPRECARLQSLHELKALPASSTRAFQALGNAVNADVVETVARALLKKPDVAPKARTERTQSARAGKAIEMTTADFDLFACP</sequence>
<dbReference type="AlphaFoldDB" id="A0A375B824"/>
<dbReference type="GO" id="GO:0009307">
    <property type="term" value="P:DNA restriction-modification system"/>
    <property type="evidence" value="ECO:0007669"/>
    <property type="project" value="UniProtKB-KW"/>
</dbReference>
<dbReference type="PRINTS" id="PR00105">
    <property type="entry name" value="C5METTRFRASE"/>
</dbReference>
<evidence type="ECO:0000256" key="7">
    <source>
        <dbReference type="RuleBase" id="RU000416"/>
    </source>
</evidence>
<dbReference type="GO" id="GO:0003886">
    <property type="term" value="F:DNA (cytosine-5-)-methyltransferase activity"/>
    <property type="evidence" value="ECO:0007669"/>
    <property type="project" value="UniProtKB-EC"/>
</dbReference>
<dbReference type="Gene3D" id="3.40.50.150">
    <property type="entry name" value="Vaccinia Virus protein VP39"/>
    <property type="match status" value="1"/>
</dbReference>
<evidence type="ECO:0000256" key="5">
    <source>
        <dbReference type="ARBA" id="ARBA00047422"/>
    </source>
</evidence>
<gene>
    <name evidence="9" type="ORF">CBM2589_B10041</name>
</gene>
<keyword evidence="1 6" id="KW-0489">Methyltransferase</keyword>
<organism evidence="9">
    <name type="scientific">Cupriavidus taiwanensis</name>
    <dbReference type="NCBI Taxonomy" id="164546"/>
    <lineage>
        <taxon>Bacteria</taxon>
        <taxon>Pseudomonadati</taxon>
        <taxon>Pseudomonadota</taxon>
        <taxon>Betaproteobacteria</taxon>
        <taxon>Burkholderiales</taxon>
        <taxon>Burkholderiaceae</taxon>
        <taxon>Cupriavidus</taxon>
    </lineage>
</organism>
<feature type="active site" evidence="6">
    <location>
        <position position="73"/>
    </location>
</feature>
<dbReference type="GO" id="GO:0032259">
    <property type="term" value="P:methylation"/>
    <property type="evidence" value="ECO:0007669"/>
    <property type="project" value="UniProtKB-KW"/>
</dbReference>
<keyword evidence="2 6" id="KW-0808">Transferase</keyword>
<dbReference type="SUPFAM" id="SSF53335">
    <property type="entry name" value="S-adenosyl-L-methionine-dependent methyltransferases"/>
    <property type="match status" value="1"/>
</dbReference>
<keyword evidence="4" id="KW-0680">Restriction system</keyword>
<dbReference type="EC" id="2.1.1.37" evidence="8"/>
<dbReference type="Proteomes" id="UP000256297">
    <property type="component" value="Chromosome CBM2589_b"/>
</dbReference>
<dbReference type="InterPro" id="IPR018117">
    <property type="entry name" value="C5_DNA_meth_AS"/>
</dbReference>
<evidence type="ECO:0000256" key="4">
    <source>
        <dbReference type="ARBA" id="ARBA00022747"/>
    </source>
</evidence>
<dbReference type="InterPro" id="IPR001525">
    <property type="entry name" value="C5_MeTfrase"/>
</dbReference>